<evidence type="ECO:0000259" key="1">
    <source>
        <dbReference type="Pfam" id="PF00881"/>
    </source>
</evidence>
<protein>
    <submittedName>
        <fullName evidence="2">Peptide maturation dehydrogenase</fullName>
    </submittedName>
</protein>
<evidence type="ECO:0000313" key="2">
    <source>
        <dbReference type="EMBL" id="MBD8525778.1"/>
    </source>
</evidence>
<sequence>MKVRRCSTLFVELDSKPRFDFESLLMGGDGMVRSPRWLAYATHRDAPVPVSLPQLAVLEGVSAEQWSCWDTLLDTHAIADLQHLLDAELLLSDGEQHQAASERDRGFSDVPWWPPAAIAHSHGRWADNDIQGRVEQGIGMSSEQMLSEFGAPPGHDYRRGQQPLLPLPDGQVSDLDTRLAQRRTCRNFCPHSELSLDALATMLRRSWATMGTLEMAPDTVAVKKNAPAGGGLHCIEAYVLVQRVAGLSPGLYHYVCAEHALEPLALGTAEQARWWAHRFVSGQSWFVGVAAMVLMTARYDRLFWKYRRHTKAWRVTHLDAGHLSQLMYLSAAELGLGAFITAAINERAIEQALGLQSWREGAVAAVGFGPPAETLETMEMRGFTPSALAQRIQAKVR</sequence>
<dbReference type="InterPro" id="IPR000415">
    <property type="entry name" value="Nitroreductase-like"/>
</dbReference>
<dbReference type="AlphaFoldDB" id="A0AAW3ZIF0"/>
<dbReference type="InterPro" id="IPR020051">
    <property type="entry name" value="SagB-type_dehydrogenase"/>
</dbReference>
<evidence type="ECO:0000313" key="3">
    <source>
        <dbReference type="Proteomes" id="UP000613768"/>
    </source>
</evidence>
<dbReference type="PANTHER" id="PTHR43745">
    <property type="entry name" value="NITROREDUCTASE MJ1384-RELATED"/>
    <property type="match status" value="1"/>
</dbReference>
<dbReference type="NCBIfam" id="TIGR03605">
    <property type="entry name" value="antibiot_sagB"/>
    <property type="match status" value="1"/>
</dbReference>
<proteinExistence type="predicted"/>
<name>A0AAW3ZIF0_9GAMM</name>
<dbReference type="CDD" id="cd02142">
    <property type="entry name" value="McbC_SagB-like_oxidoreductase"/>
    <property type="match status" value="1"/>
</dbReference>
<gene>
    <name evidence="2" type="ORF">IFO71_08475</name>
</gene>
<dbReference type="InterPro" id="IPR030965">
    <property type="entry name" value="SagB-rel_DH_2"/>
</dbReference>
<comment type="caution">
    <text evidence="2">The sequence shown here is derived from an EMBL/GenBank/DDBJ whole genome shotgun (WGS) entry which is preliminary data.</text>
</comment>
<reference evidence="2 3" key="1">
    <citation type="submission" date="2020-09" db="EMBL/GenBank/DDBJ databases">
        <title>Pseudoxanthomonas sp. CAU 1598 isolated from sand of Yaerae Beach.</title>
        <authorList>
            <person name="Kim W."/>
        </authorList>
    </citation>
    <scope>NUCLEOTIDE SEQUENCE [LARGE SCALE GENOMIC DNA]</scope>
    <source>
        <strain evidence="2 3">CAU 1598</strain>
    </source>
</reference>
<dbReference type="GO" id="GO:0016491">
    <property type="term" value="F:oxidoreductase activity"/>
    <property type="evidence" value="ECO:0007669"/>
    <property type="project" value="InterPro"/>
</dbReference>
<dbReference type="Pfam" id="PF00881">
    <property type="entry name" value="Nitroreductase"/>
    <property type="match status" value="1"/>
</dbReference>
<dbReference type="NCBIfam" id="TIGR04511">
    <property type="entry name" value="SagB_rel_DH_2"/>
    <property type="match status" value="1"/>
</dbReference>
<dbReference type="PANTHER" id="PTHR43745:SF2">
    <property type="entry name" value="NITROREDUCTASE MJ1384-RELATED"/>
    <property type="match status" value="1"/>
</dbReference>
<dbReference type="InterPro" id="IPR029479">
    <property type="entry name" value="Nitroreductase"/>
</dbReference>
<dbReference type="EMBL" id="JACYTR010000012">
    <property type="protein sequence ID" value="MBD8525778.1"/>
    <property type="molecule type" value="Genomic_DNA"/>
</dbReference>
<organism evidence="2 3">
    <name type="scientific">Pseudomarimonas arenosa</name>
    <dbReference type="NCBI Taxonomy" id="2774145"/>
    <lineage>
        <taxon>Bacteria</taxon>
        <taxon>Pseudomonadati</taxon>
        <taxon>Pseudomonadota</taxon>
        <taxon>Gammaproteobacteria</taxon>
        <taxon>Lysobacterales</taxon>
        <taxon>Lysobacteraceae</taxon>
        <taxon>Pseudomarimonas</taxon>
    </lineage>
</organism>
<accession>A0AAW3ZIF0</accession>
<dbReference type="Proteomes" id="UP000613768">
    <property type="component" value="Unassembled WGS sequence"/>
</dbReference>
<feature type="domain" description="Nitroreductase" evidence="1">
    <location>
        <begin position="179"/>
        <end position="369"/>
    </location>
</feature>
<keyword evidence="3" id="KW-1185">Reference proteome</keyword>
<dbReference type="RefSeq" id="WP_192029157.1">
    <property type="nucleotide sequence ID" value="NZ_JACYTR010000012.1"/>
</dbReference>
<dbReference type="InterPro" id="IPR052544">
    <property type="entry name" value="Bacteriocin_Proc_Enz"/>
</dbReference>
<dbReference type="SUPFAM" id="SSF55469">
    <property type="entry name" value="FMN-dependent nitroreductase-like"/>
    <property type="match status" value="1"/>
</dbReference>
<dbReference type="Gene3D" id="3.40.109.10">
    <property type="entry name" value="NADH Oxidase"/>
    <property type="match status" value="1"/>
</dbReference>